<reference evidence="3 4" key="1">
    <citation type="journal article" date="2018" name="IMA Fungus">
        <title>IMA Genome-F 9: Draft genome sequence of Annulohypoxylon stygium, Aspergillus mulundensis, Berkeleyomyces basicola (syn. Thielaviopsis basicola), Ceratocystis smalleyi, two Cercospora beticola strains, Coleophoma cylindrospora, Fusarium fracticaudum, Phialophora cf. hyalina, and Morchella septimelata.</title>
        <authorList>
            <person name="Wingfield B.D."/>
            <person name="Bills G.F."/>
            <person name="Dong Y."/>
            <person name="Huang W."/>
            <person name="Nel W.J."/>
            <person name="Swalarsk-Parry B.S."/>
            <person name="Vaghefi N."/>
            <person name="Wilken P.M."/>
            <person name="An Z."/>
            <person name="de Beer Z.W."/>
            <person name="De Vos L."/>
            <person name="Chen L."/>
            <person name="Duong T.A."/>
            <person name="Gao Y."/>
            <person name="Hammerbacher A."/>
            <person name="Kikkert J.R."/>
            <person name="Li Y."/>
            <person name="Li H."/>
            <person name="Li K."/>
            <person name="Li Q."/>
            <person name="Liu X."/>
            <person name="Ma X."/>
            <person name="Naidoo K."/>
            <person name="Pethybridge S.J."/>
            <person name="Sun J."/>
            <person name="Steenkamp E.T."/>
            <person name="van der Nest M.A."/>
            <person name="van Wyk S."/>
            <person name="Wingfield M.J."/>
            <person name="Xiong C."/>
            <person name="Yue Q."/>
            <person name="Zhang X."/>
        </authorList>
    </citation>
    <scope>NUCLEOTIDE SEQUENCE [LARGE SCALE GENOMIC DNA]</scope>
    <source>
        <strain evidence="3 4">BP6252</strain>
    </source>
</reference>
<dbReference type="AlphaFoldDB" id="A0A3D8SQF5"/>
<sequence length="463" mass="52409">MADSKLPRALGGPPIEQAGMRKASWKFLTVDQQNHLEELGPRRPLALLRLSEDAGPEAYFDAKSTDLEATCEAARTELHYYKQVTEKVTMTHENYQEATRELKHTIESAETELQVIKRQKKHIVQDIDEMAAPIAKFRASWVSLLLDKVALASTPLKKTKKNFNQSKFRDDMLAFYGAEKIVDNVKYQYCVVSGMWFPEVRGKTQIRAAHIVPKVLSGPELNELFEVGETMLHEARNSLPLFAAIERALDDGDIAIIPHEMDGARVLSLKMELVNEGIKNQTYAGSGPNAPRWNSLDGKVLRFLSTEEVAEAQCTLPPTTRDRLLKNGKTPEVVAANRPAQRYLYFRCVATYLTAKRKCSENPNLSPWIQRYEKGSRTMWVTPGRYARMSLLSELAFIAGDIWLPEAKIIFADDGGNDKPTTKKEWDTDKVYALGLKKKLLAHEELGDEEDKDSDEEDDEDDY</sequence>
<dbReference type="EMBL" id="PDLM01000001">
    <property type="protein sequence ID" value="RDW88424.1"/>
    <property type="molecule type" value="Genomic_DNA"/>
</dbReference>
<evidence type="ECO:0000313" key="3">
    <source>
        <dbReference type="EMBL" id="RDW88424.1"/>
    </source>
</evidence>
<evidence type="ECO:0000313" key="4">
    <source>
        <dbReference type="Proteomes" id="UP000256645"/>
    </source>
</evidence>
<feature type="domain" description="HNH nuclease" evidence="2">
    <location>
        <begin position="190"/>
        <end position="256"/>
    </location>
</feature>
<evidence type="ECO:0000256" key="1">
    <source>
        <dbReference type="SAM" id="Coils"/>
    </source>
</evidence>
<protein>
    <recommendedName>
        <fullName evidence="2">HNH nuclease domain-containing protein</fullName>
    </recommendedName>
</protein>
<dbReference type="Pfam" id="PF13391">
    <property type="entry name" value="HNH_2"/>
    <property type="match status" value="1"/>
</dbReference>
<dbReference type="STRING" id="1849047.A0A3D8SQF5"/>
<accession>A0A3D8SQF5</accession>
<comment type="caution">
    <text evidence="3">The sequence shown here is derived from an EMBL/GenBank/DDBJ whole genome shotgun (WGS) entry which is preliminary data.</text>
</comment>
<dbReference type="Proteomes" id="UP000256645">
    <property type="component" value="Unassembled WGS sequence"/>
</dbReference>
<dbReference type="OrthoDB" id="5386595at2759"/>
<feature type="coiled-coil region" evidence="1">
    <location>
        <begin position="92"/>
        <end position="126"/>
    </location>
</feature>
<keyword evidence="4" id="KW-1185">Reference proteome</keyword>
<organism evidence="3 4">
    <name type="scientific">Coleophoma cylindrospora</name>
    <dbReference type="NCBI Taxonomy" id="1849047"/>
    <lineage>
        <taxon>Eukaryota</taxon>
        <taxon>Fungi</taxon>
        <taxon>Dikarya</taxon>
        <taxon>Ascomycota</taxon>
        <taxon>Pezizomycotina</taxon>
        <taxon>Leotiomycetes</taxon>
        <taxon>Helotiales</taxon>
        <taxon>Dermateaceae</taxon>
        <taxon>Coleophoma</taxon>
    </lineage>
</organism>
<proteinExistence type="predicted"/>
<dbReference type="InterPro" id="IPR003615">
    <property type="entry name" value="HNH_nuc"/>
</dbReference>
<name>A0A3D8SQF5_9HELO</name>
<keyword evidence="1" id="KW-0175">Coiled coil</keyword>
<evidence type="ECO:0000259" key="2">
    <source>
        <dbReference type="Pfam" id="PF13391"/>
    </source>
</evidence>
<gene>
    <name evidence="3" type="ORF">BP6252_00456</name>
</gene>